<evidence type="ECO:0008006" key="5">
    <source>
        <dbReference type="Google" id="ProtNLM"/>
    </source>
</evidence>
<keyword evidence="4" id="KW-1185">Reference proteome</keyword>
<evidence type="ECO:0000256" key="2">
    <source>
        <dbReference type="SAM" id="Phobius"/>
    </source>
</evidence>
<protein>
    <recommendedName>
        <fullName evidence="5">DUF4405 domain-containing protein</fullName>
    </recommendedName>
</protein>
<feature type="transmembrane region" description="Helical" evidence="2">
    <location>
        <begin position="59"/>
        <end position="83"/>
    </location>
</feature>
<evidence type="ECO:0000256" key="1">
    <source>
        <dbReference type="SAM" id="MobiDB-lite"/>
    </source>
</evidence>
<feature type="region of interest" description="Disordered" evidence="1">
    <location>
        <begin position="1"/>
        <end position="20"/>
    </location>
</feature>
<keyword evidence="2" id="KW-1133">Transmembrane helix</keyword>
<dbReference type="RefSeq" id="WP_344622258.1">
    <property type="nucleotide sequence ID" value="NZ_BAAALD010000006.1"/>
</dbReference>
<evidence type="ECO:0000313" key="4">
    <source>
        <dbReference type="Proteomes" id="UP001499987"/>
    </source>
</evidence>
<keyword evidence="2" id="KW-0812">Transmembrane</keyword>
<feature type="transmembrane region" description="Helical" evidence="2">
    <location>
        <begin position="141"/>
        <end position="163"/>
    </location>
</feature>
<name>A0ABN1TC42_9ACTN</name>
<keyword evidence="2" id="KW-0472">Membrane</keyword>
<feature type="compositionally biased region" description="Low complexity" evidence="1">
    <location>
        <begin position="1"/>
        <end position="19"/>
    </location>
</feature>
<feature type="transmembrane region" description="Helical" evidence="2">
    <location>
        <begin position="104"/>
        <end position="126"/>
    </location>
</feature>
<gene>
    <name evidence="3" type="ORF">GCM10009663_10120</name>
</gene>
<accession>A0ABN1TC42</accession>
<sequence length="243" mass="25536">MLSTGSDAAPADSAAPIPAGRLGGPEGNRRLIAATGALLLLLLAAQGVTILFLDRLLTWHFFIGMVLVGPVVLKLGSTGYRIVRYYTGSPAYRRQGPPHPLLRLLGPVVVATTLAVLATGGALALLGRDTGALPVLFLHKAAFVCWAAATTVHVLAHVWRLPGLIGADLRLRAARHGRPRVRGAAVRWSLLLTALGAGLALALAGAPTAGRWHASTQHAKRHHTNRAVTGSPVRDRIPEARLV</sequence>
<feature type="transmembrane region" description="Helical" evidence="2">
    <location>
        <begin position="184"/>
        <end position="206"/>
    </location>
</feature>
<feature type="transmembrane region" description="Helical" evidence="2">
    <location>
        <begin position="31"/>
        <end position="53"/>
    </location>
</feature>
<dbReference type="EMBL" id="BAAALD010000006">
    <property type="protein sequence ID" value="GAA1072480.1"/>
    <property type="molecule type" value="Genomic_DNA"/>
</dbReference>
<comment type="caution">
    <text evidence="3">The sequence shown here is derived from an EMBL/GenBank/DDBJ whole genome shotgun (WGS) entry which is preliminary data.</text>
</comment>
<reference evidence="4" key="1">
    <citation type="journal article" date="2019" name="Int. J. Syst. Evol. Microbiol.">
        <title>The Global Catalogue of Microorganisms (GCM) 10K type strain sequencing project: providing services to taxonomists for standard genome sequencing and annotation.</title>
        <authorList>
            <consortium name="The Broad Institute Genomics Platform"/>
            <consortium name="The Broad Institute Genome Sequencing Center for Infectious Disease"/>
            <person name="Wu L."/>
            <person name="Ma J."/>
        </authorList>
    </citation>
    <scope>NUCLEOTIDE SEQUENCE [LARGE SCALE GENOMIC DNA]</scope>
    <source>
        <strain evidence="4">JCM 13002</strain>
    </source>
</reference>
<evidence type="ECO:0000313" key="3">
    <source>
        <dbReference type="EMBL" id="GAA1072480.1"/>
    </source>
</evidence>
<proteinExistence type="predicted"/>
<organism evidence="3 4">
    <name type="scientific">Kitasatospora arboriphila</name>
    <dbReference type="NCBI Taxonomy" id="258052"/>
    <lineage>
        <taxon>Bacteria</taxon>
        <taxon>Bacillati</taxon>
        <taxon>Actinomycetota</taxon>
        <taxon>Actinomycetes</taxon>
        <taxon>Kitasatosporales</taxon>
        <taxon>Streptomycetaceae</taxon>
        <taxon>Kitasatospora</taxon>
    </lineage>
</organism>
<dbReference type="Proteomes" id="UP001499987">
    <property type="component" value="Unassembled WGS sequence"/>
</dbReference>